<dbReference type="GO" id="GO:0016798">
    <property type="term" value="F:hydrolase activity, acting on glycosyl bonds"/>
    <property type="evidence" value="ECO:0007669"/>
    <property type="project" value="UniProtKB-KW"/>
</dbReference>
<protein>
    <submittedName>
        <fullName evidence="1">Sialidase family protein</fullName>
        <ecNumber evidence="1">3.2.1.-</ecNumber>
    </submittedName>
</protein>
<dbReference type="AlphaFoldDB" id="A0AAU7NZ40"/>
<dbReference type="Proteomes" id="UP001225378">
    <property type="component" value="Chromosome"/>
</dbReference>
<accession>A0AAU7NZ40</accession>
<dbReference type="RefSeq" id="WP_305908761.1">
    <property type="nucleotide sequence ID" value="NZ_CP157743.1"/>
</dbReference>
<dbReference type="Gene3D" id="2.120.10.10">
    <property type="match status" value="2"/>
</dbReference>
<proteinExistence type="predicted"/>
<keyword evidence="1" id="KW-0326">Glycosidase</keyword>
<keyword evidence="2" id="KW-1185">Reference proteome</keyword>
<evidence type="ECO:0000313" key="1">
    <source>
        <dbReference type="EMBL" id="XBS22264.1"/>
    </source>
</evidence>
<evidence type="ECO:0000313" key="2">
    <source>
        <dbReference type="Proteomes" id="UP001225378"/>
    </source>
</evidence>
<gene>
    <name evidence="1" type="ORF">Q9L42_009090</name>
</gene>
<organism evidence="1 2">
    <name type="scientific">Methylomarinum roseum</name>
    <dbReference type="NCBI Taxonomy" id="3067653"/>
    <lineage>
        <taxon>Bacteria</taxon>
        <taxon>Pseudomonadati</taxon>
        <taxon>Pseudomonadota</taxon>
        <taxon>Gammaproteobacteria</taxon>
        <taxon>Methylococcales</taxon>
        <taxon>Methylococcaceae</taxon>
        <taxon>Methylomarinum</taxon>
    </lineage>
</organism>
<dbReference type="SUPFAM" id="SSF50939">
    <property type="entry name" value="Sialidases"/>
    <property type="match status" value="1"/>
</dbReference>
<name>A0AAU7NZ40_9GAMM</name>
<dbReference type="InterPro" id="IPR036278">
    <property type="entry name" value="Sialidase_sf"/>
</dbReference>
<dbReference type="EMBL" id="CP157743">
    <property type="protein sequence ID" value="XBS22264.1"/>
    <property type="molecule type" value="Genomic_DNA"/>
</dbReference>
<dbReference type="EC" id="3.2.1.-" evidence="1"/>
<reference evidence="1 2" key="1">
    <citation type="journal article" date="2024" name="Microbiology">
        <title>Methylomarinum rosea sp. nov., a novel halophilic methanotrophic bacterium from the hypersaline Lake Elton.</title>
        <authorList>
            <person name="Suleimanov R.Z."/>
            <person name="Oshkin I.Y."/>
            <person name="Danilova O.V."/>
            <person name="Suzina N.E."/>
            <person name="Dedysh S.N."/>
        </authorList>
    </citation>
    <scope>NUCLEOTIDE SEQUENCE [LARGE SCALE GENOMIC DNA]</scope>
    <source>
        <strain evidence="1 2">Ch1-1</strain>
    </source>
</reference>
<keyword evidence="1" id="KW-0378">Hydrolase</keyword>
<dbReference type="KEGG" id="mech:Q9L42_009090"/>
<dbReference type="CDD" id="cd15482">
    <property type="entry name" value="Sialidase_non-viral"/>
    <property type="match status" value="2"/>
</dbReference>
<sequence>MSPLIRYNKLHSKPAATVITLFILLLLNACQTQNNSPTTSAPPAPVLRSTVAVAFAPDGRLWRLTPTPDAVYVDYSDDNGQTFSPPQQVNPAAQKISVWPENPPAIAITRSGRIHVLYYADAAQKSTSFYSYSDDGGNTFSPPKLISDHADSAMHYMDKMLLDNEDKVYLFWHDRRHELLDQQLGSGVLSLYYAISDSQHPDFYNRFISNAVCSCCRTATALAPNNKPVLMVRMVFPDGVREHALMRMDKTGKWSKPIRVTGDHWTIEACPEHGPALAIDDRGRVHMTWFTLGDIRQGIYYAQTDDFGAKVSAPMKLGERERLPGHPDVLTLKNRVILTWKEFDGKQTTIQIKESADRGASWSDARTVFSTNGENGHPSLISNGQDIFLSWVSSEQGHQIIKL</sequence>